<dbReference type="AlphaFoldDB" id="A0A1R0FTS3"/>
<dbReference type="PANTHER" id="PTHR38033:SF1">
    <property type="entry name" value="DOTU FAMILY TYPE IV_VI SECRETION SYSTEM PROTEIN"/>
    <property type="match status" value="1"/>
</dbReference>
<dbReference type="NCBIfam" id="TIGR03349">
    <property type="entry name" value="IV_VI_DotU"/>
    <property type="match status" value="1"/>
</dbReference>
<organism evidence="4 8">
    <name type="scientific">Citrobacter braakii</name>
    <dbReference type="NCBI Taxonomy" id="57706"/>
    <lineage>
        <taxon>Bacteria</taxon>
        <taxon>Pseudomonadati</taxon>
        <taxon>Pseudomonadota</taxon>
        <taxon>Gammaproteobacteria</taxon>
        <taxon>Enterobacterales</taxon>
        <taxon>Enterobacteriaceae</taxon>
        <taxon>Citrobacter</taxon>
        <taxon>Citrobacter freundii complex</taxon>
    </lineage>
</organism>
<reference evidence="5 6" key="1">
    <citation type="submission" date="2017-01" db="EMBL/GenBank/DDBJ databases">
        <title>First report of the plasmid-mediated mcr-1 gene in Citrobacter freudii.</title>
        <authorList>
            <person name="Liu J."/>
            <person name="Yang Y."/>
            <person name="Li Y."/>
            <person name="Liu D."/>
            <person name="Tuo H."/>
            <person name="Davis M."/>
            <person name="Zhang A."/>
        </authorList>
    </citation>
    <scope>NUCLEOTIDE SEQUENCE [LARGE SCALE GENOMIC DNA]</scope>
    <source>
        <strain evidence="5 6">SCC4</strain>
    </source>
</reference>
<sequence length="213" mass="24297">MNKDIDQVFWPTWLAVSQLRGGLEVDDGAAFYRRACQWVDSARNALRDLGYSEHSVEHMLYTQCALLDESVLNRNRQDSGYITWLATPLQARYFNTTNAGEELWERIRTVLREPVPDTAVLTCFYRAITLGFVGRYREQGDERREDVLEALSTQAMPFKLKHDSPVIMRASGFSGGKRRWWLAWIVGALALGALWLTFSHVLQGQIAQLIGQG</sequence>
<keyword evidence="1" id="KW-1133">Transmembrane helix</keyword>
<evidence type="ECO:0000259" key="2">
    <source>
        <dbReference type="Pfam" id="PF09850"/>
    </source>
</evidence>
<evidence type="ECO:0000313" key="5">
    <source>
        <dbReference type="EMBL" id="OLY68082.1"/>
    </source>
</evidence>
<feature type="transmembrane region" description="Helical" evidence="1">
    <location>
        <begin position="180"/>
        <end position="198"/>
    </location>
</feature>
<reference evidence="4" key="3">
    <citation type="submission" date="2020-09" db="EMBL/GenBank/DDBJ databases">
        <title>Characterization of IncC plasmids in Enterobacterales of food-producing animals originating from China.</title>
        <authorList>
            <person name="Zhang Y."/>
            <person name="Lei C.-W."/>
        </authorList>
    </citation>
    <scope>NUCLEOTIDE SEQUENCE</scope>
    <source>
        <strain evidence="4">CC1</strain>
    </source>
</reference>
<dbReference type="EMBL" id="JACLAH010000002">
    <property type="protein sequence ID" value="MBC2646439.1"/>
    <property type="molecule type" value="Genomic_DNA"/>
</dbReference>
<dbReference type="Proteomes" id="UP000586346">
    <property type="component" value="Unassembled WGS sequence"/>
</dbReference>
<keyword evidence="1" id="KW-0472">Membrane</keyword>
<dbReference type="InterPro" id="IPR017732">
    <property type="entry name" value="T4/T6SS_DotU"/>
</dbReference>
<dbReference type="Proteomes" id="UP000605024">
    <property type="component" value="Unassembled WGS sequence"/>
</dbReference>
<evidence type="ECO:0000313" key="7">
    <source>
        <dbReference type="Proteomes" id="UP000586346"/>
    </source>
</evidence>
<dbReference type="EMBL" id="MTCP01000008">
    <property type="protein sequence ID" value="OLY68082.1"/>
    <property type="molecule type" value="Genomic_DNA"/>
</dbReference>
<name>A0A1R0FTS3_CITBR</name>
<keyword evidence="7" id="KW-1185">Reference proteome</keyword>
<dbReference type="RefSeq" id="WP_075848594.1">
    <property type="nucleotide sequence ID" value="NZ_CBDITX010000013.1"/>
</dbReference>
<dbReference type="EMBL" id="JACXSK010000016">
    <property type="protein sequence ID" value="MBD3125059.1"/>
    <property type="molecule type" value="Genomic_DNA"/>
</dbReference>
<keyword evidence="1" id="KW-0812">Transmembrane</keyword>
<dbReference type="Proteomes" id="UP000185597">
    <property type="component" value="Unassembled WGS sequence"/>
</dbReference>
<protein>
    <submittedName>
        <fullName evidence="4">DotU family type IV/VI secretion system protein</fullName>
    </submittedName>
    <submittedName>
        <fullName evidence="5">Type VI secretion system protein ImpK</fullName>
    </submittedName>
</protein>
<reference evidence="3 7" key="2">
    <citation type="submission" date="2020-08" db="EMBL/GenBank/DDBJ databases">
        <title>Emergence and comparative genomics analysis of Citrobacter in Fennec fox imported from North Africa to China.</title>
        <authorList>
            <person name="Zheng B."/>
        </authorList>
    </citation>
    <scope>NUCLEOTIDE SEQUENCE [LARGE SCALE GENOMIC DNA]</scope>
    <source>
        <strain evidence="3 7">FF371</strain>
    </source>
</reference>
<evidence type="ECO:0000313" key="6">
    <source>
        <dbReference type="Proteomes" id="UP000185597"/>
    </source>
</evidence>
<dbReference type="NCBIfam" id="NF038239">
    <property type="entry name" value="T6SS_TssL_short"/>
    <property type="match status" value="1"/>
</dbReference>
<feature type="domain" description="Type IV / VI secretion system DotU" evidence="2">
    <location>
        <begin position="7"/>
        <end position="200"/>
    </location>
</feature>
<evidence type="ECO:0000313" key="4">
    <source>
        <dbReference type="EMBL" id="MBD3125059.1"/>
    </source>
</evidence>
<gene>
    <name evidence="5" type="ORF">BWD41_17460</name>
    <name evidence="3" type="ORF">H6P72_07335</name>
    <name evidence="4" type="ORF">ID160_20505</name>
</gene>
<dbReference type="Gene3D" id="1.25.40.590">
    <property type="entry name" value="Type IV / VI secretion system, DotU"/>
    <property type="match status" value="1"/>
</dbReference>
<comment type="caution">
    <text evidence="4">The sequence shown here is derived from an EMBL/GenBank/DDBJ whole genome shotgun (WGS) entry which is preliminary data.</text>
</comment>
<evidence type="ECO:0000313" key="3">
    <source>
        <dbReference type="EMBL" id="MBC2646439.1"/>
    </source>
</evidence>
<evidence type="ECO:0000256" key="1">
    <source>
        <dbReference type="SAM" id="Phobius"/>
    </source>
</evidence>
<dbReference type="Pfam" id="PF09850">
    <property type="entry name" value="DotU"/>
    <property type="match status" value="1"/>
</dbReference>
<accession>A0A1R0FTS3</accession>
<dbReference type="PANTHER" id="PTHR38033">
    <property type="entry name" value="MEMBRANE PROTEIN-RELATED"/>
    <property type="match status" value="1"/>
</dbReference>
<proteinExistence type="predicted"/>
<evidence type="ECO:0000313" key="8">
    <source>
        <dbReference type="Proteomes" id="UP000605024"/>
    </source>
</evidence>
<dbReference type="InterPro" id="IPR038522">
    <property type="entry name" value="T4/T6SS_DotU_sf"/>
</dbReference>
<dbReference type="OrthoDB" id="6998040at2"/>